<keyword evidence="2" id="KW-1185">Reference proteome</keyword>
<reference evidence="1" key="2">
    <citation type="submission" date="2021-10" db="EMBL/GenBank/DDBJ databases">
        <title>Phylogenomics reveals ancestral predisposition of the termite-cultivated fungus Termitomyces towards a domesticated lifestyle.</title>
        <authorList>
            <person name="Auxier B."/>
            <person name="Grum-Grzhimaylo A."/>
            <person name="Cardenas M.E."/>
            <person name="Lodge J.D."/>
            <person name="Laessoe T."/>
            <person name="Pedersen O."/>
            <person name="Smith M.E."/>
            <person name="Kuyper T.W."/>
            <person name="Franco-Molano E.A."/>
            <person name="Baroni T.J."/>
            <person name="Aanen D.K."/>
        </authorList>
    </citation>
    <scope>NUCLEOTIDE SEQUENCE</scope>
    <source>
        <strain evidence="1">AP01</strain>
        <tissue evidence="1">Mycelium</tissue>
    </source>
</reference>
<dbReference type="EMBL" id="JABCKV010000041">
    <property type="protein sequence ID" value="KAG5645372.1"/>
    <property type="molecule type" value="Genomic_DNA"/>
</dbReference>
<organism evidence="1 2">
    <name type="scientific">Asterophora parasitica</name>
    <dbReference type="NCBI Taxonomy" id="117018"/>
    <lineage>
        <taxon>Eukaryota</taxon>
        <taxon>Fungi</taxon>
        <taxon>Dikarya</taxon>
        <taxon>Basidiomycota</taxon>
        <taxon>Agaricomycotina</taxon>
        <taxon>Agaricomycetes</taxon>
        <taxon>Agaricomycetidae</taxon>
        <taxon>Agaricales</taxon>
        <taxon>Tricholomatineae</taxon>
        <taxon>Lyophyllaceae</taxon>
        <taxon>Asterophora</taxon>
    </lineage>
</organism>
<protein>
    <submittedName>
        <fullName evidence="1">Uncharacterized protein</fullName>
    </submittedName>
</protein>
<reference evidence="1" key="1">
    <citation type="submission" date="2020-07" db="EMBL/GenBank/DDBJ databases">
        <authorList>
            <person name="Nieuwenhuis M."/>
            <person name="Van De Peppel L.J.J."/>
        </authorList>
    </citation>
    <scope>NUCLEOTIDE SEQUENCE</scope>
    <source>
        <strain evidence="1">AP01</strain>
        <tissue evidence="1">Mycelium</tissue>
    </source>
</reference>
<sequence length="246" mass="28192">MVLYSLRIDSYRTPPRPLLTVAGVVTMLNNLPNLQTLWLEDILDSVPTGTATLETQRLVDLPHLSSITLNSGLAEGCHLLDHILIPPKTALTLFYDRAHPRAPERVHPLAPLLTYIADAIHNGLANPFLRMTLAMELQLPEFEFQLFTHEDVQGSDWCVSLSATLQERENWNFLLDALPLESLLILDIRVPGFLTYAWWSRFMDQDRLHTAILRYRDAHLFNAMHRYPIIQPAFPGPRKLKLLQCR</sequence>
<name>A0A9P7GE74_9AGAR</name>
<evidence type="ECO:0000313" key="2">
    <source>
        <dbReference type="Proteomes" id="UP000775547"/>
    </source>
</evidence>
<gene>
    <name evidence="1" type="ORF">DXG03_006325</name>
</gene>
<comment type="caution">
    <text evidence="1">The sequence shown here is derived from an EMBL/GenBank/DDBJ whole genome shotgun (WGS) entry which is preliminary data.</text>
</comment>
<dbReference type="AlphaFoldDB" id="A0A9P7GE74"/>
<evidence type="ECO:0000313" key="1">
    <source>
        <dbReference type="EMBL" id="KAG5645372.1"/>
    </source>
</evidence>
<proteinExistence type="predicted"/>
<accession>A0A9P7GE74</accession>
<dbReference type="Proteomes" id="UP000775547">
    <property type="component" value="Unassembled WGS sequence"/>
</dbReference>